<dbReference type="SUPFAM" id="SSF56954">
    <property type="entry name" value="Outer membrane efflux proteins (OEP)"/>
    <property type="match status" value="1"/>
</dbReference>
<reference evidence="11 12" key="1">
    <citation type="submission" date="2017-11" db="EMBL/GenBank/DDBJ databases">
        <title>Draft Genome Sequence of Methylobacter psychrotolerans Sph1T, an Obligate Methanotroph from Low-Temperature Environments.</title>
        <authorList>
            <person name="Oshkin I.Y."/>
            <person name="Miroshnikov K."/>
            <person name="Belova S.E."/>
            <person name="Korzhenkov A."/>
            <person name="Toshchakov S.V."/>
            <person name="Dedysh S.N."/>
        </authorList>
    </citation>
    <scope>NUCLEOTIDE SEQUENCE [LARGE SCALE GENOMIC DNA]</scope>
    <source>
        <strain evidence="11 12">Sph1</strain>
    </source>
</reference>
<evidence type="ECO:0000256" key="9">
    <source>
        <dbReference type="ARBA" id="ARBA00037313"/>
    </source>
</evidence>
<evidence type="ECO:0000256" key="8">
    <source>
        <dbReference type="ARBA" id="ARBA00023288"/>
    </source>
</evidence>
<evidence type="ECO:0000256" key="5">
    <source>
        <dbReference type="ARBA" id="ARBA00022729"/>
    </source>
</evidence>
<comment type="function">
    <text evidence="9">Could be involved in resistance to puromycin, acriflavine and tetraphenylarsonium chloride.</text>
</comment>
<dbReference type="PANTHER" id="PTHR30203:SF20">
    <property type="entry name" value="MULTIDRUG RESISTANCE OUTER MEMBRANE PROTEIN MDTP-RELATED"/>
    <property type="match status" value="1"/>
</dbReference>
<dbReference type="NCBIfam" id="TIGR01845">
    <property type="entry name" value="outer_NodT"/>
    <property type="match status" value="1"/>
</dbReference>
<evidence type="ECO:0000313" key="12">
    <source>
        <dbReference type="Proteomes" id="UP000237423"/>
    </source>
</evidence>
<dbReference type="EMBL" id="PGFZ01000001">
    <property type="protein sequence ID" value="POZ53657.1"/>
    <property type="molecule type" value="Genomic_DNA"/>
</dbReference>
<keyword evidence="4 10" id="KW-0812">Transmembrane</keyword>
<dbReference type="AlphaFoldDB" id="A0A2S5CSE2"/>
<evidence type="ECO:0000256" key="10">
    <source>
        <dbReference type="RuleBase" id="RU362097"/>
    </source>
</evidence>
<sequence length="479" mass="51352">MKVLKNLLLLLVSVPLLTACALLPKATSRAKLLAMPSVSSSLGGDAQAEQIVRAWPKAQWWLVLHNAELNRLLTEALQHNPSLHAATARVAQAEALSDSQAAELLPSVNANVDLHQRQFSGTDFYGPNGGKVFTGAYIDPIVFRYHIDLWGKDKATLEAMLGKEHAQAAELAMARLLLSTAITRTYIRLCAAQEDLDLYHELTGQAEGQQQLAQVRWQRGLTSQDPVYASGQQVEAARQQEASIRNQAHILRHRLAGLAGQGPDWGEGIHPEIGAIAGTLPPPDAVALGLLVHRPDVAAALWQVQAAAKLIKVAQTRFYPDINLVGFAGLRSLNLKDLFLSNGASVAYGVGPTLSLPIFEGGRLAAALKNQQAAYDIAAETYNGTLLAAVQQVADSVSEWRQTVAHDASQARALEAAKQAAQLADQRYQAGLSPRDGVLVAESALLQQRLLSSERRAAHLLAAVGLIEALGGGYQMPTP</sequence>
<evidence type="ECO:0000256" key="2">
    <source>
        <dbReference type="ARBA" id="ARBA00007613"/>
    </source>
</evidence>
<keyword evidence="3 10" id="KW-1134">Transmembrane beta strand</keyword>
<evidence type="ECO:0000256" key="3">
    <source>
        <dbReference type="ARBA" id="ARBA00022452"/>
    </source>
</evidence>
<proteinExistence type="inferred from homology"/>
<name>A0A2S5CSE2_9GAMM</name>
<protein>
    <submittedName>
        <fullName evidence="11">RND transporter</fullName>
    </submittedName>
</protein>
<evidence type="ECO:0000313" key="11">
    <source>
        <dbReference type="EMBL" id="POZ53657.1"/>
    </source>
</evidence>
<accession>A0A2S5CSE2</accession>
<evidence type="ECO:0000256" key="7">
    <source>
        <dbReference type="ARBA" id="ARBA00023139"/>
    </source>
</evidence>
<dbReference type="InterPro" id="IPR010131">
    <property type="entry name" value="MdtP/NodT-like"/>
</dbReference>
<organism evidence="11 12">
    <name type="scientific">Methylovulum psychrotolerans</name>
    <dbReference type="NCBI Taxonomy" id="1704499"/>
    <lineage>
        <taxon>Bacteria</taxon>
        <taxon>Pseudomonadati</taxon>
        <taxon>Pseudomonadota</taxon>
        <taxon>Gammaproteobacteria</taxon>
        <taxon>Methylococcales</taxon>
        <taxon>Methylococcaceae</taxon>
        <taxon>Methylovulum</taxon>
    </lineage>
</organism>
<dbReference type="InterPro" id="IPR003423">
    <property type="entry name" value="OMP_efflux"/>
</dbReference>
<keyword evidence="5" id="KW-0732">Signal</keyword>
<dbReference type="Gene3D" id="1.20.1600.10">
    <property type="entry name" value="Outer membrane efflux proteins (OEP)"/>
    <property type="match status" value="1"/>
</dbReference>
<dbReference type="GO" id="GO:0009279">
    <property type="term" value="C:cell outer membrane"/>
    <property type="evidence" value="ECO:0007669"/>
    <property type="project" value="UniProtKB-SubCell"/>
</dbReference>
<dbReference type="PROSITE" id="PS51257">
    <property type="entry name" value="PROKAR_LIPOPROTEIN"/>
    <property type="match status" value="1"/>
</dbReference>
<dbReference type="Proteomes" id="UP000237423">
    <property type="component" value="Unassembled WGS sequence"/>
</dbReference>
<evidence type="ECO:0000256" key="4">
    <source>
        <dbReference type="ARBA" id="ARBA00022692"/>
    </source>
</evidence>
<keyword evidence="6 10" id="KW-0472">Membrane</keyword>
<keyword evidence="7 10" id="KW-0564">Palmitate</keyword>
<comment type="caution">
    <text evidence="11">The sequence shown here is derived from an EMBL/GenBank/DDBJ whole genome shotgun (WGS) entry which is preliminary data.</text>
</comment>
<dbReference type="GO" id="GO:0015562">
    <property type="term" value="F:efflux transmembrane transporter activity"/>
    <property type="evidence" value="ECO:0007669"/>
    <property type="project" value="InterPro"/>
</dbReference>
<dbReference type="RefSeq" id="WP_103973293.1">
    <property type="nucleotide sequence ID" value="NZ_PGFZ01000001.1"/>
</dbReference>
<comment type="subcellular location">
    <subcellularLocation>
        <location evidence="10">Cell outer membrane</location>
        <topology evidence="10">Lipid-anchor</topology>
    </subcellularLocation>
    <subcellularLocation>
        <location evidence="1">Membrane</location>
    </subcellularLocation>
</comment>
<gene>
    <name evidence="11" type="ORF">AADEFJLK_00693</name>
</gene>
<keyword evidence="8 10" id="KW-0449">Lipoprotein</keyword>
<dbReference type="Pfam" id="PF02321">
    <property type="entry name" value="OEP"/>
    <property type="match status" value="2"/>
</dbReference>
<dbReference type="PANTHER" id="PTHR30203">
    <property type="entry name" value="OUTER MEMBRANE CATION EFFLUX PROTEIN"/>
    <property type="match status" value="1"/>
</dbReference>
<comment type="similarity">
    <text evidence="2 10">Belongs to the outer membrane factor (OMF) (TC 1.B.17) family.</text>
</comment>
<dbReference type="Gene3D" id="2.20.200.10">
    <property type="entry name" value="Outer membrane efflux proteins (OEP)"/>
    <property type="match status" value="1"/>
</dbReference>
<evidence type="ECO:0000256" key="6">
    <source>
        <dbReference type="ARBA" id="ARBA00023136"/>
    </source>
</evidence>
<evidence type="ECO:0000256" key="1">
    <source>
        <dbReference type="ARBA" id="ARBA00004370"/>
    </source>
</evidence>